<name>A0A1D1YCR7_9ARAE</name>
<dbReference type="PANTHER" id="PTHR45868">
    <property type="entry name" value="HEAVY METAL-ASSOCIATED ISOPRENYLATED PLANT PROTEIN 33-RELATED"/>
    <property type="match status" value="1"/>
</dbReference>
<keyword evidence="3" id="KW-0449">Lipoprotein</keyword>
<evidence type="ECO:0000256" key="5">
    <source>
        <dbReference type="SAM" id="MobiDB-lite"/>
    </source>
</evidence>
<evidence type="ECO:0000256" key="2">
    <source>
        <dbReference type="ARBA" id="ARBA00022723"/>
    </source>
</evidence>
<feature type="compositionally biased region" description="Basic and acidic residues" evidence="5">
    <location>
        <begin position="75"/>
        <end position="86"/>
    </location>
</feature>
<dbReference type="PROSITE" id="PS50846">
    <property type="entry name" value="HMA_2"/>
    <property type="match status" value="1"/>
</dbReference>
<protein>
    <recommendedName>
        <fullName evidence="6">HMA domain-containing protein</fullName>
    </recommendedName>
</protein>
<evidence type="ECO:0000256" key="4">
    <source>
        <dbReference type="ARBA" id="ARBA00024045"/>
    </source>
</evidence>
<gene>
    <name evidence="7" type="ORF">g.10387</name>
</gene>
<evidence type="ECO:0000256" key="1">
    <source>
        <dbReference type="ARBA" id="ARBA00022481"/>
    </source>
</evidence>
<proteinExistence type="inferred from homology"/>
<feature type="region of interest" description="Disordered" evidence="5">
    <location>
        <begin position="73"/>
        <end position="143"/>
    </location>
</feature>
<comment type="similarity">
    <text evidence="4">Belongs to the HIPP family.</text>
</comment>
<dbReference type="AlphaFoldDB" id="A0A1D1YCR7"/>
<dbReference type="InterPro" id="IPR036163">
    <property type="entry name" value="HMA_dom_sf"/>
</dbReference>
<dbReference type="GO" id="GO:0046872">
    <property type="term" value="F:metal ion binding"/>
    <property type="evidence" value="ECO:0007669"/>
    <property type="project" value="UniProtKB-KW"/>
</dbReference>
<sequence length="270" mass="29161">MAKEEDVKKIELKVSVDCCEGCRKKVLKALSIKGVLKTDIHPTLPKVTVLGNVEPQTLIKRLAKCGKTAEVWPAEPKKPENTEKGVSEVPVTSGNEKAKDSAKKSGGSEPESNQKPGDKNKAKQSDPNRCTGDGDQGEKKAQKEAEKSGCEVVKNINPNCTAATLPTTITSFPQVSYMANHSMVQDSGNVAPPYARVYYAMEPYPIPATYYTSNAYAAPPPPCCIGDHCYYDSLSVHHHPPPPPTPSVPSLPPQFGDYFNDENTVGCSVM</sequence>
<evidence type="ECO:0000259" key="6">
    <source>
        <dbReference type="PROSITE" id="PS50846"/>
    </source>
</evidence>
<dbReference type="PANTHER" id="PTHR45868:SF14">
    <property type="entry name" value="OS08G0205500 PROTEIN"/>
    <property type="match status" value="1"/>
</dbReference>
<accession>A0A1D1YCR7</accession>
<dbReference type="Pfam" id="PF00403">
    <property type="entry name" value="HMA"/>
    <property type="match status" value="1"/>
</dbReference>
<evidence type="ECO:0000313" key="7">
    <source>
        <dbReference type="EMBL" id="JAT52380.1"/>
    </source>
</evidence>
<dbReference type="EMBL" id="GDJX01015556">
    <property type="protein sequence ID" value="JAT52380.1"/>
    <property type="molecule type" value="Transcribed_RNA"/>
</dbReference>
<keyword evidence="3" id="KW-0636">Prenylation</keyword>
<reference evidence="7" key="1">
    <citation type="submission" date="2015-07" db="EMBL/GenBank/DDBJ databases">
        <title>Transcriptome Assembly of Anthurium amnicola.</title>
        <authorList>
            <person name="Suzuki J."/>
        </authorList>
    </citation>
    <scope>NUCLEOTIDE SEQUENCE</scope>
</reference>
<feature type="compositionally biased region" description="Basic and acidic residues" evidence="5">
    <location>
        <begin position="116"/>
        <end position="126"/>
    </location>
</feature>
<evidence type="ECO:0000256" key="3">
    <source>
        <dbReference type="ARBA" id="ARBA00023289"/>
    </source>
</evidence>
<dbReference type="SUPFAM" id="SSF55008">
    <property type="entry name" value="HMA, heavy metal-associated domain"/>
    <property type="match status" value="1"/>
</dbReference>
<keyword evidence="1" id="KW-0488">Methylation</keyword>
<dbReference type="Gene3D" id="3.30.70.100">
    <property type="match status" value="1"/>
</dbReference>
<organism evidence="7">
    <name type="scientific">Anthurium amnicola</name>
    <dbReference type="NCBI Taxonomy" id="1678845"/>
    <lineage>
        <taxon>Eukaryota</taxon>
        <taxon>Viridiplantae</taxon>
        <taxon>Streptophyta</taxon>
        <taxon>Embryophyta</taxon>
        <taxon>Tracheophyta</taxon>
        <taxon>Spermatophyta</taxon>
        <taxon>Magnoliopsida</taxon>
        <taxon>Liliopsida</taxon>
        <taxon>Araceae</taxon>
        <taxon>Pothoideae</taxon>
        <taxon>Potheae</taxon>
        <taxon>Anthurium</taxon>
    </lineage>
</organism>
<keyword evidence="2" id="KW-0479">Metal-binding</keyword>
<feature type="domain" description="HMA" evidence="6">
    <location>
        <begin position="7"/>
        <end position="70"/>
    </location>
</feature>
<dbReference type="CDD" id="cd00371">
    <property type="entry name" value="HMA"/>
    <property type="match status" value="1"/>
</dbReference>
<dbReference type="InterPro" id="IPR006121">
    <property type="entry name" value="HMA_dom"/>
</dbReference>